<sequence length="110" mass="12147">MDVGDIAIDDIMVNDTCSDDVDCPILQSELIKSNCSVADEYSSGTHCAFECDSQHYLKGATTIACLPSGTWDNKQPVCIENGMAKTGIRKNNTVHIIEFYYQFLVFVSIL</sequence>
<dbReference type="SMART" id="SM00032">
    <property type="entry name" value="CCP"/>
    <property type="match status" value="1"/>
</dbReference>
<feature type="disulfide bond" evidence="2">
    <location>
        <begin position="51"/>
        <end position="78"/>
    </location>
</feature>
<evidence type="ECO:0000259" key="3">
    <source>
        <dbReference type="PROSITE" id="PS50923"/>
    </source>
</evidence>
<keyword evidence="5" id="KW-1185">Reference proteome</keyword>
<dbReference type="Proteomes" id="UP000001593">
    <property type="component" value="Unassembled WGS sequence"/>
</dbReference>
<evidence type="ECO:0000313" key="4">
    <source>
        <dbReference type="EMBL" id="EDO35596.1"/>
    </source>
</evidence>
<gene>
    <name evidence="4" type="ORF">NEMVEDRAFT_v1g213972</name>
</gene>
<dbReference type="InterPro" id="IPR000436">
    <property type="entry name" value="Sushi_SCR_CCP_dom"/>
</dbReference>
<organism evidence="4 5">
    <name type="scientific">Nematostella vectensis</name>
    <name type="common">Starlet sea anemone</name>
    <dbReference type="NCBI Taxonomy" id="45351"/>
    <lineage>
        <taxon>Eukaryota</taxon>
        <taxon>Metazoa</taxon>
        <taxon>Cnidaria</taxon>
        <taxon>Anthozoa</taxon>
        <taxon>Hexacorallia</taxon>
        <taxon>Actiniaria</taxon>
        <taxon>Edwardsiidae</taxon>
        <taxon>Nematostella</taxon>
    </lineage>
</organism>
<dbReference type="SUPFAM" id="SSF57535">
    <property type="entry name" value="Complement control module/SCR domain"/>
    <property type="match status" value="1"/>
</dbReference>
<evidence type="ECO:0000313" key="5">
    <source>
        <dbReference type="Proteomes" id="UP000001593"/>
    </source>
</evidence>
<dbReference type="AlphaFoldDB" id="A7SL48"/>
<dbReference type="PhylomeDB" id="A7SL48"/>
<reference evidence="4 5" key="1">
    <citation type="journal article" date="2007" name="Science">
        <title>Sea anemone genome reveals ancestral eumetazoan gene repertoire and genomic organization.</title>
        <authorList>
            <person name="Putnam N.H."/>
            <person name="Srivastava M."/>
            <person name="Hellsten U."/>
            <person name="Dirks B."/>
            <person name="Chapman J."/>
            <person name="Salamov A."/>
            <person name="Terry A."/>
            <person name="Shapiro H."/>
            <person name="Lindquist E."/>
            <person name="Kapitonov V.V."/>
            <person name="Jurka J."/>
            <person name="Genikhovich G."/>
            <person name="Grigoriev I.V."/>
            <person name="Lucas S.M."/>
            <person name="Steele R.E."/>
            <person name="Finnerty J.R."/>
            <person name="Technau U."/>
            <person name="Martindale M.Q."/>
            <person name="Rokhsar D.S."/>
        </authorList>
    </citation>
    <scope>NUCLEOTIDE SEQUENCE [LARGE SCALE GENOMIC DNA]</scope>
    <source>
        <strain evidence="5">CH2 X CH6</strain>
    </source>
</reference>
<dbReference type="InParanoid" id="A7SL48"/>
<accession>A7SL48</accession>
<dbReference type="Pfam" id="PF00084">
    <property type="entry name" value="Sushi"/>
    <property type="match status" value="1"/>
</dbReference>
<feature type="domain" description="Sushi" evidence="3">
    <location>
        <begin position="21"/>
        <end position="80"/>
    </location>
</feature>
<comment type="caution">
    <text evidence="2">Lacks conserved residue(s) required for the propagation of feature annotation.</text>
</comment>
<keyword evidence="2" id="KW-0768">Sushi</keyword>
<protein>
    <recommendedName>
        <fullName evidence="3">Sushi domain-containing protein</fullName>
    </recommendedName>
</protein>
<dbReference type="PROSITE" id="PS50923">
    <property type="entry name" value="SUSHI"/>
    <property type="match status" value="1"/>
</dbReference>
<evidence type="ECO:0000256" key="2">
    <source>
        <dbReference type="PROSITE-ProRule" id="PRU00302"/>
    </source>
</evidence>
<dbReference type="CDD" id="cd00033">
    <property type="entry name" value="CCP"/>
    <property type="match status" value="1"/>
</dbReference>
<dbReference type="Gene3D" id="2.10.70.10">
    <property type="entry name" value="Complement Module, domain 1"/>
    <property type="match status" value="1"/>
</dbReference>
<dbReference type="HOGENOM" id="CLU_2173945_0_0_1"/>
<name>A7SL48_NEMVE</name>
<proteinExistence type="predicted"/>
<dbReference type="EMBL" id="DS469694">
    <property type="protein sequence ID" value="EDO35596.1"/>
    <property type="molecule type" value="Genomic_DNA"/>
</dbReference>
<dbReference type="InterPro" id="IPR035976">
    <property type="entry name" value="Sushi/SCR/CCP_sf"/>
</dbReference>
<keyword evidence="1 2" id="KW-1015">Disulfide bond</keyword>
<evidence type="ECO:0000256" key="1">
    <source>
        <dbReference type="ARBA" id="ARBA00023157"/>
    </source>
</evidence>